<dbReference type="EC" id="3.1.3.87" evidence="3"/>
<dbReference type="STRING" id="36849.OXPF_04300"/>
<dbReference type="GO" id="GO:0036424">
    <property type="term" value="F:L-phosphoserine phosphatase activity"/>
    <property type="evidence" value="ECO:0007669"/>
    <property type="project" value="TreeGrafter"/>
</dbReference>
<dbReference type="GO" id="GO:0043716">
    <property type="term" value="F:2-hydroxy-3-keto-5-methylthiopentenyl-1-phosphate phosphatase activity"/>
    <property type="evidence" value="ECO:0007669"/>
    <property type="project" value="UniProtKB-EC"/>
</dbReference>
<dbReference type="PATRIC" id="fig|36849.3.peg.455"/>
<dbReference type="PANTHER" id="PTHR43344:SF21">
    <property type="entry name" value="POLYOL PHOSPHATE PHOSPHATASE PYP1"/>
    <property type="match status" value="1"/>
</dbReference>
<dbReference type="RefSeq" id="WP_054873565.1">
    <property type="nucleotide sequence ID" value="NZ_LKET01000016.1"/>
</dbReference>
<sequence length="224" mass="25924">MKKLNNKPVAVICDFDGTISLKDVNTAIFEHFGNEETRTIEQSYRGSLIGLRESLQTQYEKIRVSEEDFFEYVDRYMEIDSAYFDMLDYARDNNILTIILSGGFINYVKRLFNKYGRSIDIPVFSNSLEIKDGIMAAKYGEVPDCIKDYGPCGICKYKYMMQYKDKFSLVYVGDGFTDRCAAEAADVVFAKDNLAVFCLQNNIEYINYKSFRDVLEYLENLPED</sequence>
<gene>
    <name evidence="3" type="primary">mtnX</name>
    <name evidence="3" type="ORF">OXPF_04300</name>
</gene>
<dbReference type="GO" id="GO:0006564">
    <property type="term" value="P:L-serine biosynthetic process"/>
    <property type="evidence" value="ECO:0007669"/>
    <property type="project" value="TreeGrafter"/>
</dbReference>
<dbReference type="InterPro" id="IPR036412">
    <property type="entry name" value="HAD-like_sf"/>
</dbReference>
<dbReference type="InterPro" id="IPR050582">
    <property type="entry name" value="HAD-like_SerB"/>
</dbReference>
<name>A0A0P8WDY7_9CLOT</name>
<dbReference type="SUPFAM" id="SSF56784">
    <property type="entry name" value="HAD-like"/>
    <property type="match status" value="1"/>
</dbReference>
<evidence type="ECO:0000313" key="4">
    <source>
        <dbReference type="Proteomes" id="UP000050326"/>
    </source>
</evidence>
<dbReference type="InterPro" id="IPR006384">
    <property type="entry name" value="HAD_hydro_PyrdxlP_Pase-like"/>
</dbReference>
<evidence type="ECO:0000256" key="1">
    <source>
        <dbReference type="ARBA" id="ARBA00009184"/>
    </source>
</evidence>
<dbReference type="GO" id="GO:0000287">
    <property type="term" value="F:magnesium ion binding"/>
    <property type="evidence" value="ECO:0007669"/>
    <property type="project" value="TreeGrafter"/>
</dbReference>
<protein>
    <submittedName>
        <fullName evidence="3">2-hydroxy-3-keto-5-methylthiopentenyl-1-phosphate phosphatase</fullName>
        <ecNumber evidence="3">3.1.3.87</ecNumber>
    </submittedName>
</protein>
<evidence type="ECO:0000313" key="3">
    <source>
        <dbReference type="EMBL" id="KPU45951.1"/>
    </source>
</evidence>
<organism evidence="3 4">
    <name type="scientific">Oxobacter pfennigii</name>
    <dbReference type="NCBI Taxonomy" id="36849"/>
    <lineage>
        <taxon>Bacteria</taxon>
        <taxon>Bacillati</taxon>
        <taxon>Bacillota</taxon>
        <taxon>Clostridia</taxon>
        <taxon>Eubacteriales</taxon>
        <taxon>Clostridiaceae</taxon>
        <taxon>Oxobacter</taxon>
    </lineage>
</organism>
<comment type="caution">
    <text evidence="3">The sequence shown here is derived from an EMBL/GenBank/DDBJ whole genome shotgun (WGS) entry which is preliminary data.</text>
</comment>
<dbReference type="Gene3D" id="3.90.1470.20">
    <property type="match status" value="1"/>
</dbReference>
<reference evidence="3 4" key="1">
    <citation type="submission" date="2015-09" db="EMBL/GenBank/DDBJ databases">
        <title>Genome sequence of Oxobacter pfennigii DSM 3222.</title>
        <authorList>
            <person name="Poehlein A."/>
            <person name="Bengelsdorf F.R."/>
            <person name="Schiel-Bengelsdorf B."/>
            <person name="Duerre P."/>
            <person name="Daniel R."/>
        </authorList>
    </citation>
    <scope>NUCLEOTIDE SEQUENCE [LARGE SCALE GENOMIC DNA]</scope>
    <source>
        <strain evidence="3 4">DSM 3222</strain>
    </source>
</reference>
<dbReference type="Proteomes" id="UP000050326">
    <property type="component" value="Unassembled WGS sequence"/>
</dbReference>
<dbReference type="AlphaFoldDB" id="A0A0P8WDY7"/>
<dbReference type="InterPro" id="IPR023214">
    <property type="entry name" value="HAD_sf"/>
</dbReference>
<dbReference type="Pfam" id="PF12710">
    <property type="entry name" value="HAD"/>
    <property type="match status" value="1"/>
</dbReference>
<dbReference type="GO" id="GO:0005737">
    <property type="term" value="C:cytoplasm"/>
    <property type="evidence" value="ECO:0007669"/>
    <property type="project" value="TreeGrafter"/>
</dbReference>
<proteinExistence type="inferred from homology"/>
<dbReference type="NCBIfam" id="TIGR01488">
    <property type="entry name" value="HAD-SF-IB"/>
    <property type="match status" value="1"/>
</dbReference>
<dbReference type="Gene3D" id="3.40.50.1000">
    <property type="entry name" value="HAD superfamily/HAD-like"/>
    <property type="match status" value="1"/>
</dbReference>
<keyword evidence="2 3" id="KW-0378">Hydrolase</keyword>
<accession>A0A0P8WDY7</accession>
<dbReference type="OrthoDB" id="9804940at2"/>
<keyword evidence="4" id="KW-1185">Reference proteome</keyword>
<dbReference type="EMBL" id="LKET01000016">
    <property type="protein sequence ID" value="KPU45951.1"/>
    <property type="molecule type" value="Genomic_DNA"/>
</dbReference>
<comment type="similarity">
    <text evidence="1">Belongs to the HAD-like hydrolase superfamily. SerB family.</text>
</comment>
<dbReference type="NCBIfam" id="TIGR01489">
    <property type="entry name" value="DKMTPPase-SF"/>
    <property type="match status" value="1"/>
</dbReference>
<dbReference type="PANTHER" id="PTHR43344">
    <property type="entry name" value="PHOSPHOSERINE PHOSPHATASE"/>
    <property type="match status" value="1"/>
</dbReference>
<evidence type="ECO:0000256" key="2">
    <source>
        <dbReference type="ARBA" id="ARBA00022801"/>
    </source>
</evidence>